<reference evidence="4" key="1">
    <citation type="submission" date="2016-06" db="UniProtKB">
        <authorList>
            <consortium name="WormBaseParasite"/>
        </authorList>
    </citation>
    <scope>IDENTIFICATION</scope>
</reference>
<gene>
    <name evidence="2" type="ORF">SCUD_LOCUS9850</name>
</gene>
<evidence type="ECO:0000256" key="1">
    <source>
        <dbReference type="SAM" id="MobiDB-lite"/>
    </source>
</evidence>
<evidence type="ECO:0000313" key="3">
    <source>
        <dbReference type="Proteomes" id="UP000279833"/>
    </source>
</evidence>
<organism evidence="4">
    <name type="scientific">Schistosoma curassoni</name>
    <dbReference type="NCBI Taxonomy" id="6186"/>
    <lineage>
        <taxon>Eukaryota</taxon>
        <taxon>Metazoa</taxon>
        <taxon>Spiralia</taxon>
        <taxon>Lophotrochozoa</taxon>
        <taxon>Platyhelminthes</taxon>
        <taxon>Trematoda</taxon>
        <taxon>Digenea</taxon>
        <taxon>Strigeidida</taxon>
        <taxon>Schistosomatoidea</taxon>
        <taxon>Schistosomatidae</taxon>
        <taxon>Schistosoma</taxon>
    </lineage>
</organism>
<evidence type="ECO:0000313" key="2">
    <source>
        <dbReference type="EMBL" id="VDP37344.1"/>
    </source>
</evidence>
<reference evidence="2 3" key="2">
    <citation type="submission" date="2018-11" db="EMBL/GenBank/DDBJ databases">
        <authorList>
            <consortium name="Pathogen Informatics"/>
        </authorList>
    </citation>
    <scope>NUCLEOTIDE SEQUENCE [LARGE SCALE GENOMIC DNA]</scope>
    <source>
        <strain evidence="2">Dakar</strain>
        <strain evidence="3">Dakar, Senegal</strain>
    </source>
</reference>
<feature type="compositionally biased region" description="Basic residues" evidence="1">
    <location>
        <begin position="8"/>
        <end position="19"/>
    </location>
</feature>
<sequence>MCKEWTSVRRKRNGKKKAVGKTQLVSKALEGMLSEEKSSLRDKIDLSERSVIFDKIRESSDTEPKARLEHDLNDIKTSLSKLLPDTVSGVSICKLYRI</sequence>
<name>A0A183K4D0_9TREM</name>
<accession>A0A183K4D0</accession>
<dbReference type="AlphaFoldDB" id="A0A183K4D0"/>
<dbReference type="EMBL" id="UZAK01033449">
    <property type="protein sequence ID" value="VDP37344.1"/>
    <property type="molecule type" value="Genomic_DNA"/>
</dbReference>
<protein>
    <submittedName>
        <fullName evidence="2 4">Uncharacterized protein</fullName>
    </submittedName>
</protein>
<evidence type="ECO:0000313" key="4">
    <source>
        <dbReference type="WBParaSite" id="SCUD_0000985001-mRNA-1"/>
    </source>
</evidence>
<feature type="region of interest" description="Disordered" evidence="1">
    <location>
        <begin position="1"/>
        <end position="20"/>
    </location>
</feature>
<dbReference type="WBParaSite" id="SCUD_0000985001-mRNA-1">
    <property type="protein sequence ID" value="SCUD_0000985001-mRNA-1"/>
    <property type="gene ID" value="SCUD_0000985001"/>
</dbReference>
<proteinExistence type="predicted"/>
<dbReference type="Proteomes" id="UP000279833">
    <property type="component" value="Unassembled WGS sequence"/>
</dbReference>
<keyword evidence="3" id="KW-1185">Reference proteome</keyword>